<dbReference type="EMBL" id="PHFD01000082">
    <property type="protein sequence ID" value="PKH47770.1"/>
    <property type="molecule type" value="Genomic_DNA"/>
</dbReference>
<dbReference type="Gene3D" id="1.10.260.40">
    <property type="entry name" value="lambda repressor-like DNA-binding domains"/>
    <property type="match status" value="1"/>
</dbReference>
<evidence type="ECO:0000313" key="2">
    <source>
        <dbReference type="Proteomes" id="UP000233649"/>
    </source>
</evidence>
<dbReference type="GO" id="GO:0000150">
    <property type="term" value="F:DNA strand exchange activity"/>
    <property type="evidence" value="ECO:0007669"/>
    <property type="project" value="InterPro"/>
</dbReference>
<dbReference type="InterPro" id="IPR006120">
    <property type="entry name" value="Resolvase_HTH_dom"/>
</dbReference>
<evidence type="ECO:0000313" key="1">
    <source>
        <dbReference type="EMBL" id="PKH47770.1"/>
    </source>
</evidence>
<dbReference type="AlphaFoldDB" id="A0A1S7AUS2"/>
<organism evidence="1 2">
    <name type="scientific">Dehalococcoides mccartyi</name>
    <dbReference type="NCBI Taxonomy" id="61435"/>
    <lineage>
        <taxon>Bacteria</taxon>
        <taxon>Bacillati</taxon>
        <taxon>Chloroflexota</taxon>
        <taxon>Dehalococcoidia</taxon>
        <taxon>Dehalococcoidales</taxon>
        <taxon>Dehalococcoidaceae</taxon>
        <taxon>Dehalococcoides</taxon>
    </lineage>
</organism>
<proteinExistence type="predicted"/>
<accession>A0A1S7AUS2</accession>
<reference evidence="1 2" key="1">
    <citation type="journal article" date="2017" name="FEMS Microbiol. Ecol.">
        <title>Reconstructed genomes of novel Dehalococcoides mccartyi strains from 1,2,3,4-tetrachlorodibenzo-p-dioxin-dechlorinating enrichment cultures reveal divergent reductive dehalogenase gene profiles.</title>
        <authorList>
            <person name="Dam H.T."/>
            <person name="Vollmers J."/>
            <person name="Kaster A.K."/>
            <person name="Haggblom M.M."/>
        </authorList>
    </citation>
    <scope>NUCLEOTIDE SEQUENCE [LARGE SCALE GENOMIC DNA]</scope>
    <source>
        <strain evidence="1 2">H1-3-2.001</strain>
    </source>
</reference>
<sequence>MEEQKIIVPAKIPGLLEALKNEDAFPDNLRYIMQTHGIGATAISRIYGISRMQVYRYLKGEDLPREPAIYMSVNEWADYLRKSIKAS</sequence>
<gene>
    <name evidence="1" type="ORF">CVH13_00247</name>
</gene>
<dbReference type="GO" id="GO:0003677">
    <property type="term" value="F:DNA binding"/>
    <property type="evidence" value="ECO:0007669"/>
    <property type="project" value="InterPro"/>
</dbReference>
<comment type="caution">
    <text evidence="1">The sequence shown here is derived from an EMBL/GenBank/DDBJ whole genome shotgun (WGS) entry which is preliminary data.</text>
</comment>
<dbReference type="Pfam" id="PF02796">
    <property type="entry name" value="HTH_7"/>
    <property type="match status" value="1"/>
</dbReference>
<dbReference type="RefSeq" id="WP_011928592.1">
    <property type="nucleotide sequence ID" value="NZ_CP019867.1"/>
</dbReference>
<dbReference type="InterPro" id="IPR010982">
    <property type="entry name" value="Lambda_DNA-bd_dom_sf"/>
</dbReference>
<dbReference type="Proteomes" id="UP000233649">
    <property type="component" value="Unassembled WGS sequence"/>
</dbReference>
<name>A0A1S7AUS2_9CHLR</name>
<protein>
    <submittedName>
        <fullName evidence="1">Uncharacterized protein</fullName>
    </submittedName>
</protein>